<name>A0AAU7G994_9MICO</name>
<dbReference type="AlphaFoldDB" id="A0AAU7G994"/>
<proteinExistence type="predicted"/>
<dbReference type="InterPro" id="IPR039564">
    <property type="entry name" value="Peptidase_C39-like"/>
</dbReference>
<feature type="domain" description="Peptidase C39-like" evidence="1">
    <location>
        <begin position="9"/>
        <end position="175"/>
    </location>
</feature>
<dbReference type="RefSeq" id="WP_348787955.1">
    <property type="nucleotide sequence ID" value="NZ_CP157390.1"/>
</dbReference>
<evidence type="ECO:0000259" key="1">
    <source>
        <dbReference type="Pfam" id="PF13529"/>
    </source>
</evidence>
<dbReference type="EMBL" id="CP157390">
    <property type="protein sequence ID" value="XBM47995.1"/>
    <property type="molecule type" value="Genomic_DNA"/>
</dbReference>
<protein>
    <recommendedName>
        <fullName evidence="1">Peptidase C39-like domain-containing protein</fullName>
    </recommendedName>
</protein>
<evidence type="ECO:0000313" key="2">
    <source>
        <dbReference type="EMBL" id="XBM47995.1"/>
    </source>
</evidence>
<gene>
    <name evidence="2" type="ORF">AAME72_18285</name>
</gene>
<sequence length="206" mass="22859">MSQRAPRFPYESQWGDERCNAAVVLRSEPPGRFHDWSLDGYASEAEYEYWASHVCGLACLRSVLRAWRPERRIVPMAELIRGAVAAGALVPRPDTVDGLYYRPFLAWIAADYGIQGEVFEGADVAGWLPRVGEDAVVMASVSPEVRWPERPNERRGGHLVLVHEVDADGRAVFHNPSGIGSTAASAALPPDVFERFHPGRGMLLHR</sequence>
<reference evidence="2" key="1">
    <citation type="submission" date="2024-05" db="EMBL/GenBank/DDBJ databases">
        <title>The Natural Products Discovery Center: Release of the First 8490 Sequenced Strains for Exploring Actinobacteria Biosynthetic Diversity.</title>
        <authorList>
            <person name="Kalkreuter E."/>
            <person name="Kautsar S.A."/>
            <person name="Yang D."/>
            <person name="Bader C.D."/>
            <person name="Teijaro C.N."/>
            <person name="Fluegel L."/>
            <person name="Davis C.M."/>
            <person name="Simpson J.R."/>
            <person name="Lauterbach L."/>
            <person name="Steele A.D."/>
            <person name="Gui C."/>
            <person name="Meng S."/>
            <person name="Li G."/>
            <person name="Viehrig K."/>
            <person name="Ye F."/>
            <person name="Su P."/>
            <person name="Kiefer A.F."/>
            <person name="Nichols A."/>
            <person name="Cepeda A.J."/>
            <person name="Yan W."/>
            <person name="Fan B."/>
            <person name="Jiang Y."/>
            <person name="Adhikari A."/>
            <person name="Zheng C.-J."/>
            <person name="Schuster L."/>
            <person name="Cowan T.M."/>
            <person name="Smanski M.J."/>
            <person name="Chevrette M.G."/>
            <person name="de Carvalho L.P.S."/>
            <person name="Shen B."/>
        </authorList>
    </citation>
    <scope>NUCLEOTIDE SEQUENCE</scope>
    <source>
        <strain evidence="2">NPDC080035</strain>
    </source>
</reference>
<dbReference type="Pfam" id="PF13529">
    <property type="entry name" value="Peptidase_C39_2"/>
    <property type="match status" value="1"/>
</dbReference>
<accession>A0AAU7G994</accession>
<organism evidence="2">
    <name type="scientific">Leifsonia sp. NPDC080035</name>
    <dbReference type="NCBI Taxonomy" id="3143936"/>
    <lineage>
        <taxon>Bacteria</taxon>
        <taxon>Bacillati</taxon>
        <taxon>Actinomycetota</taxon>
        <taxon>Actinomycetes</taxon>
        <taxon>Micrococcales</taxon>
        <taxon>Microbacteriaceae</taxon>
        <taxon>Leifsonia</taxon>
    </lineage>
</organism>